<dbReference type="InterPro" id="IPR017557">
    <property type="entry name" value="Holo-ACP_synthase"/>
</dbReference>
<dbReference type="RefSeq" id="WP_161035078.1">
    <property type="nucleotide sequence ID" value="NZ_WWCL01000002.1"/>
</dbReference>
<feature type="domain" description="Phosphoribosyl-dephospho-CoA transferase MdcG C-terminal" evidence="3">
    <location>
        <begin position="102"/>
        <end position="213"/>
    </location>
</feature>
<dbReference type="GO" id="GO:0016779">
    <property type="term" value="F:nucleotidyltransferase activity"/>
    <property type="evidence" value="ECO:0007669"/>
    <property type="project" value="UniProtKB-KW"/>
</dbReference>
<accession>A0A845HVL8</accession>
<dbReference type="Pfam" id="PF10620">
    <property type="entry name" value="MdcG"/>
    <property type="match status" value="1"/>
</dbReference>
<gene>
    <name evidence="5" type="primary">mdcG</name>
    <name evidence="5" type="ORF">GTP23_10430</name>
</gene>
<dbReference type="AlphaFoldDB" id="A0A845HVL8"/>
<dbReference type="InterPro" id="IPR049180">
    <property type="entry name" value="MdcG_C"/>
</dbReference>
<dbReference type="NCBIfam" id="TIGR03135">
    <property type="entry name" value="malonate_mdcG"/>
    <property type="match status" value="1"/>
</dbReference>
<proteinExistence type="predicted"/>
<reference evidence="5" key="1">
    <citation type="submission" date="2019-12" db="EMBL/GenBank/DDBJ databases">
        <title>Novel species isolated from a subtropical stream in China.</title>
        <authorList>
            <person name="Lu H."/>
        </authorList>
    </citation>
    <scope>NUCLEOTIDE SEQUENCE [LARGE SCALE GENOMIC DNA]</scope>
    <source>
        <strain evidence="5">FT93W</strain>
    </source>
</reference>
<keyword evidence="1" id="KW-0808">Transferase</keyword>
<protein>
    <submittedName>
        <fullName evidence="5">Malonate decarboxylase holo-[acyl-carrier-protein] synthase</fullName>
    </submittedName>
</protein>
<dbReference type="InterPro" id="IPR048903">
    <property type="entry name" value="MdcG_N"/>
</dbReference>
<keyword evidence="2" id="KW-0548">Nucleotidyltransferase</keyword>
<organism evidence="5 6">
    <name type="scientific">Duganella fentianensis</name>
    <dbReference type="NCBI Taxonomy" id="2692177"/>
    <lineage>
        <taxon>Bacteria</taxon>
        <taxon>Pseudomonadati</taxon>
        <taxon>Pseudomonadota</taxon>
        <taxon>Betaproteobacteria</taxon>
        <taxon>Burkholderiales</taxon>
        <taxon>Oxalobacteraceae</taxon>
        <taxon>Telluria group</taxon>
        <taxon>Duganella</taxon>
    </lineage>
</organism>
<feature type="domain" description="Phosphoribosyl-dephospho-CoA transferase MdcG N-terminal" evidence="4">
    <location>
        <begin position="11"/>
        <end position="92"/>
    </location>
</feature>
<evidence type="ECO:0000256" key="1">
    <source>
        <dbReference type="ARBA" id="ARBA00022679"/>
    </source>
</evidence>
<dbReference type="Pfam" id="PF20866">
    <property type="entry name" value="MdcG_N"/>
    <property type="match status" value="1"/>
</dbReference>
<evidence type="ECO:0000313" key="6">
    <source>
        <dbReference type="Proteomes" id="UP000444316"/>
    </source>
</evidence>
<evidence type="ECO:0000313" key="5">
    <source>
        <dbReference type="EMBL" id="MYN45464.1"/>
    </source>
</evidence>
<dbReference type="EMBL" id="WWCL01000002">
    <property type="protein sequence ID" value="MYN45464.1"/>
    <property type="molecule type" value="Genomic_DNA"/>
</dbReference>
<evidence type="ECO:0000259" key="3">
    <source>
        <dbReference type="Pfam" id="PF10620"/>
    </source>
</evidence>
<evidence type="ECO:0000259" key="4">
    <source>
        <dbReference type="Pfam" id="PF20866"/>
    </source>
</evidence>
<sequence>MPATSTQRTARHQLVWLDACGWQAALASARPEHQPALQQWQHQQAPLVVRRREPDARADQICLGLPLPPDAVSGNKLRIGLRAARQHIARIKPALPLHLALGVDMPWQPVLLEFARAAQPFRLQVYGSLAMQVITGLPYLSARSDIDLLFHPRSAAQLEQCMGVLAQYAARLPLDGEIVFPGDQAVAWKEWQLAQASRAKVLVKASDGVRLSDTASLLATLEQH</sequence>
<comment type="caution">
    <text evidence="5">The sequence shown here is derived from an EMBL/GenBank/DDBJ whole genome shotgun (WGS) entry which is preliminary data.</text>
</comment>
<evidence type="ECO:0000256" key="2">
    <source>
        <dbReference type="ARBA" id="ARBA00022695"/>
    </source>
</evidence>
<keyword evidence="6" id="KW-1185">Reference proteome</keyword>
<dbReference type="Proteomes" id="UP000444316">
    <property type="component" value="Unassembled WGS sequence"/>
</dbReference>
<name>A0A845HVL8_9BURK</name>